<dbReference type="AlphaFoldDB" id="A0A6J4M344"/>
<sequence>GAPRLSVDRQRKVDSEAAADRDRDSTRRHPARPPRRRGRAVPRGRVARGRRARPGPRHRGAARRGAAPPSRPGRRTRVDRAGRGPRGGGGLRRRARRGTP</sequence>
<organism evidence="2">
    <name type="scientific">uncultured Gemmatimonadaceae bacterium</name>
    <dbReference type="NCBI Taxonomy" id="246130"/>
    <lineage>
        <taxon>Bacteria</taxon>
        <taxon>Pseudomonadati</taxon>
        <taxon>Gemmatimonadota</taxon>
        <taxon>Gemmatimonadia</taxon>
        <taxon>Gemmatimonadales</taxon>
        <taxon>Gemmatimonadaceae</taxon>
        <taxon>environmental samples</taxon>
    </lineage>
</organism>
<gene>
    <name evidence="2" type="ORF">AVDCRST_MAG40-2774</name>
</gene>
<proteinExistence type="predicted"/>
<feature type="non-terminal residue" evidence="2">
    <location>
        <position position="100"/>
    </location>
</feature>
<dbReference type="EMBL" id="CADCTX010000772">
    <property type="protein sequence ID" value="CAA9348527.1"/>
    <property type="molecule type" value="Genomic_DNA"/>
</dbReference>
<feature type="compositionally biased region" description="Basic residues" evidence="1">
    <location>
        <begin position="28"/>
        <end position="62"/>
    </location>
</feature>
<name>A0A6J4M344_9BACT</name>
<evidence type="ECO:0000313" key="2">
    <source>
        <dbReference type="EMBL" id="CAA9348527.1"/>
    </source>
</evidence>
<feature type="compositionally biased region" description="Basic and acidic residues" evidence="1">
    <location>
        <begin position="1"/>
        <end position="27"/>
    </location>
</feature>
<evidence type="ECO:0000256" key="1">
    <source>
        <dbReference type="SAM" id="MobiDB-lite"/>
    </source>
</evidence>
<accession>A0A6J4M344</accession>
<feature type="non-terminal residue" evidence="2">
    <location>
        <position position="1"/>
    </location>
</feature>
<feature type="region of interest" description="Disordered" evidence="1">
    <location>
        <begin position="1"/>
        <end position="100"/>
    </location>
</feature>
<protein>
    <submittedName>
        <fullName evidence="2">Uncharacterized protein</fullName>
    </submittedName>
</protein>
<feature type="compositionally biased region" description="Basic residues" evidence="1">
    <location>
        <begin position="91"/>
        <end position="100"/>
    </location>
</feature>
<reference evidence="2" key="1">
    <citation type="submission" date="2020-02" db="EMBL/GenBank/DDBJ databases">
        <authorList>
            <person name="Meier V. D."/>
        </authorList>
    </citation>
    <scope>NUCLEOTIDE SEQUENCE</scope>
    <source>
        <strain evidence="2">AVDCRST_MAG40</strain>
    </source>
</reference>